<sequence>MKKILLSLVVMFVSTIAVNAIGVGSQSSVISGLNESDDIAGTYSGTATAIKMDGITLVIPVSVQGSFTVDANGIISGNFSATNHDFSMKSSEPISEGDFSDVEVRGDIGDGRKYTGKISGTLSNGSLSFTCSAYMDSDNNKTKESVFTFDGLK</sequence>
<keyword evidence="3" id="KW-1185">Reference proteome</keyword>
<evidence type="ECO:0000256" key="1">
    <source>
        <dbReference type="SAM" id="SignalP"/>
    </source>
</evidence>
<dbReference type="Proteomes" id="UP001204015">
    <property type="component" value="Unassembled WGS sequence"/>
</dbReference>
<proteinExistence type="predicted"/>
<feature type="signal peptide" evidence="1">
    <location>
        <begin position="1"/>
        <end position="19"/>
    </location>
</feature>
<feature type="chain" id="PRO_5047332442" evidence="1">
    <location>
        <begin position="20"/>
        <end position="153"/>
    </location>
</feature>
<keyword evidence="1" id="KW-0732">Signal</keyword>
<comment type="caution">
    <text evidence="2">The sequence shown here is derived from an EMBL/GenBank/DDBJ whole genome shotgun (WGS) entry which is preliminary data.</text>
</comment>
<dbReference type="RefSeq" id="WP_252759762.1">
    <property type="nucleotide sequence ID" value="NZ_JAMXLY010000002.1"/>
</dbReference>
<protein>
    <submittedName>
        <fullName evidence="2">Uncharacterized protein</fullName>
    </submittedName>
</protein>
<dbReference type="EMBL" id="JAMXLY010000002">
    <property type="protein sequence ID" value="MCO6024398.1"/>
    <property type="molecule type" value="Genomic_DNA"/>
</dbReference>
<organism evidence="2 3">
    <name type="scientific">Segatella cerevisiae</name>
    <dbReference type="NCBI Taxonomy" id="2053716"/>
    <lineage>
        <taxon>Bacteria</taxon>
        <taxon>Pseudomonadati</taxon>
        <taxon>Bacteroidota</taxon>
        <taxon>Bacteroidia</taxon>
        <taxon>Bacteroidales</taxon>
        <taxon>Prevotellaceae</taxon>
        <taxon>Segatella</taxon>
    </lineage>
</organism>
<name>A0ABT1BTJ2_9BACT</name>
<evidence type="ECO:0000313" key="3">
    <source>
        <dbReference type="Proteomes" id="UP001204015"/>
    </source>
</evidence>
<reference evidence="2 3" key="1">
    <citation type="submission" date="2022-06" db="EMBL/GenBank/DDBJ databases">
        <title>A taxonomic note on the genus Prevotella: Description of four novel genera and emended description of the genera Hallella and Xylanibacter.</title>
        <authorList>
            <person name="Hitch T.C.A."/>
        </authorList>
    </citation>
    <scope>NUCLEOTIDE SEQUENCE [LARGE SCALE GENOMIC DNA]</scope>
    <source>
        <strain evidence="2 3">DSM 100619</strain>
    </source>
</reference>
<accession>A0ABT1BTJ2</accession>
<gene>
    <name evidence="2" type="ORF">NG821_00820</name>
</gene>
<evidence type="ECO:0000313" key="2">
    <source>
        <dbReference type="EMBL" id="MCO6024398.1"/>
    </source>
</evidence>